<evidence type="ECO:0000313" key="3">
    <source>
        <dbReference type="Proteomes" id="UP000799771"/>
    </source>
</evidence>
<dbReference type="InterPro" id="IPR046536">
    <property type="entry name" value="DUF6601"/>
</dbReference>
<reference evidence="2" key="1">
    <citation type="journal article" date="2020" name="Stud. Mycol.">
        <title>101 Dothideomycetes genomes: a test case for predicting lifestyles and emergence of pathogens.</title>
        <authorList>
            <person name="Haridas S."/>
            <person name="Albert R."/>
            <person name="Binder M."/>
            <person name="Bloem J."/>
            <person name="Labutti K."/>
            <person name="Salamov A."/>
            <person name="Andreopoulos B."/>
            <person name="Baker S."/>
            <person name="Barry K."/>
            <person name="Bills G."/>
            <person name="Bluhm B."/>
            <person name="Cannon C."/>
            <person name="Castanera R."/>
            <person name="Culley D."/>
            <person name="Daum C."/>
            <person name="Ezra D."/>
            <person name="Gonzalez J."/>
            <person name="Henrissat B."/>
            <person name="Kuo A."/>
            <person name="Liang C."/>
            <person name="Lipzen A."/>
            <person name="Lutzoni F."/>
            <person name="Magnuson J."/>
            <person name="Mondo S."/>
            <person name="Nolan M."/>
            <person name="Ohm R."/>
            <person name="Pangilinan J."/>
            <person name="Park H.-J."/>
            <person name="Ramirez L."/>
            <person name="Alfaro M."/>
            <person name="Sun H."/>
            <person name="Tritt A."/>
            <person name="Yoshinaga Y."/>
            <person name="Zwiers L.-H."/>
            <person name="Turgeon B."/>
            <person name="Goodwin S."/>
            <person name="Spatafora J."/>
            <person name="Crous P."/>
            <person name="Grigoriev I."/>
        </authorList>
    </citation>
    <scope>NUCLEOTIDE SEQUENCE</scope>
    <source>
        <strain evidence="2">CBS 119687</strain>
    </source>
</reference>
<dbReference type="AlphaFoldDB" id="A0A6A6AAC9"/>
<dbReference type="PANTHER" id="PTHR34414">
    <property type="entry name" value="HET DOMAIN-CONTAINING PROTEIN-RELATED"/>
    <property type="match status" value="1"/>
</dbReference>
<protein>
    <recommendedName>
        <fullName evidence="4">Subtilisin-like serine protease</fullName>
    </recommendedName>
</protein>
<name>A0A6A6AAC9_9PLEO</name>
<keyword evidence="1" id="KW-1133">Transmembrane helix</keyword>
<keyword evidence="3" id="KW-1185">Reference proteome</keyword>
<evidence type="ECO:0000313" key="2">
    <source>
        <dbReference type="EMBL" id="KAF2128749.1"/>
    </source>
</evidence>
<organism evidence="2 3">
    <name type="scientific">Dothidotthia symphoricarpi CBS 119687</name>
    <dbReference type="NCBI Taxonomy" id="1392245"/>
    <lineage>
        <taxon>Eukaryota</taxon>
        <taxon>Fungi</taxon>
        <taxon>Dikarya</taxon>
        <taxon>Ascomycota</taxon>
        <taxon>Pezizomycotina</taxon>
        <taxon>Dothideomycetes</taxon>
        <taxon>Pleosporomycetidae</taxon>
        <taxon>Pleosporales</taxon>
        <taxon>Dothidotthiaceae</taxon>
        <taxon>Dothidotthia</taxon>
    </lineage>
</organism>
<keyword evidence="1" id="KW-0472">Membrane</keyword>
<evidence type="ECO:0008006" key="4">
    <source>
        <dbReference type="Google" id="ProtNLM"/>
    </source>
</evidence>
<proteinExistence type="predicted"/>
<gene>
    <name evidence="2" type="ORF">P153DRAFT_291847</name>
</gene>
<dbReference type="GeneID" id="54404224"/>
<dbReference type="RefSeq" id="XP_033523138.1">
    <property type="nucleotide sequence ID" value="XM_033663792.1"/>
</dbReference>
<keyword evidence="1" id="KW-0812">Transmembrane</keyword>
<dbReference type="OrthoDB" id="5086500at2759"/>
<sequence>MARVQYQFLRSLFATGSNSPVYPNTTPLNRSWLPGYPHIALNDSLALSNFLIGELECSDLDEMTSFLWMMTSQSSANIPALHWQHVKGRDIVLTEDPKLHLIWSYDKIYIKPVPTYLLSRSFWESYILDRSTQFSTHQTHEKIRTSALGFLRSYAYLIRHESDLRIAKDPNLTLVPPSLTWNKWCLLRAALLQIQDNEVSGRYGFGEIRLTRLNSWTKLLCRPTYHRTHPQYGEYFARFYAPLLFFFGVVSVMLSSMQLVAAVEQIEEQWNFLLGLYRTFSVVVFLVTSLLACVFVLVLLVKIIKEWKFAVSVRHAQRGRRYPKNAVDSSIV</sequence>
<feature type="transmembrane region" description="Helical" evidence="1">
    <location>
        <begin position="239"/>
        <end position="260"/>
    </location>
</feature>
<dbReference type="PANTHER" id="PTHR34414:SF1">
    <property type="entry name" value="SUBTILISIN-LIKE SERINE PROTEASE"/>
    <property type="match status" value="1"/>
</dbReference>
<accession>A0A6A6AAC9</accession>
<evidence type="ECO:0000256" key="1">
    <source>
        <dbReference type="SAM" id="Phobius"/>
    </source>
</evidence>
<dbReference type="EMBL" id="ML977507">
    <property type="protein sequence ID" value="KAF2128749.1"/>
    <property type="molecule type" value="Genomic_DNA"/>
</dbReference>
<dbReference type="Proteomes" id="UP000799771">
    <property type="component" value="Unassembled WGS sequence"/>
</dbReference>
<feature type="transmembrane region" description="Helical" evidence="1">
    <location>
        <begin position="280"/>
        <end position="301"/>
    </location>
</feature>
<dbReference type="Pfam" id="PF20246">
    <property type="entry name" value="DUF6601"/>
    <property type="match status" value="1"/>
</dbReference>